<dbReference type="Proteomes" id="UP000279259">
    <property type="component" value="Unassembled WGS sequence"/>
</dbReference>
<feature type="transmembrane region" description="Helical" evidence="8">
    <location>
        <begin position="528"/>
        <end position="550"/>
    </location>
</feature>
<evidence type="ECO:0000259" key="9">
    <source>
        <dbReference type="Pfam" id="PF02714"/>
    </source>
</evidence>
<sequence>MSATGADTNASTTSSFVAALVVAGITVGVFTAIWLIMRNRAGLRKVFQPRVELAPESKRPEPLPKGLVPFWKAVFKTPDASIIAANGPDAYFFVRFIKVFGLYMLVPYFFLSFAICIPISAASPTAGLTGLNILTFGNVSPSEQVRHVGHFLVAIILMSWTLFLIWHEYNHYIEIRQAWLTSAQHLTLARARTMLITGLPDQYNSEASLKELAGTVAGLVGHGNGNGAGAPRMSTATEGTAVNPTNGGAASPPLEDTAGGIRQVWLTKNVKELEKIWEERDNEVMRLEGGVSKLQKLALKNNRKGKTPEKKGTFDAETATADPIPRYVLDKKRPTWKQGLLGLIGKKMNLDTSPVYIAEHNAKLDEMRKQEYKQGNTAFIRFGSQAEAHNFARLAPSVDKKLRLAADTSIELVPEDVQWSNTSMNPYQRKVRTIISWGLTIGLIIIWAIPVAFVGAVSNVDGLCANASWLAWVCKLPAAVVGIIKGVLPPVLLAVLFMLLPIILRLWIKLQGEVRKSEIELKLFTRFWLFQVIHGFIIVTLSSGLISALGNLGQTASSAPTLLASNLPGASIFFLTYILTSTFASAAKSYSRAIPTVMYALHGILGGNTPRKWYLSSFKMQSFEWATTWPPMCLIICVTIVYSVIQPVITALTLVAMILMYAAYKYTMYWCADQPDMLETGGLFYIKALRTVFVSLYLEGVCLAGLFFLSTDASGGRTPTGLACGALMIVMIVITAAFQTYIDWYHFRYNTLVYATPRKSNFTAEIKRAPTSQQEEESAAGPEHGNTSGFHSNAFEHPALWKKQPCVWIADEPLGLGKYEVAQITKAGVESSTEFAKMDEKGKLTVERSPPDEAWYGGFSS</sequence>
<feature type="domain" description="CSC1/OSCA1-like N-terminal transmembrane" evidence="11">
    <location>
        <begin position="15"/>
        <end position="168"/>
    </location>
</feature>
<dbReference type="GO" id="GO:0005886">
    <property type="term" value="C:plasma membrane"/>
    <property type="evidence" value="ECO:0007669"/>
    <property type="project" value="TreeGrafter"/>
</dbReference>
<dbReference type="PANTHER" id="PTHR13018:SF143">
    <property type="entry name" value="CSC1_OSCA1-LIKE 7TM REGION DOMAIN-CONTAINING PROTEIN"/>
    <property type="match status" value="1"/>
</dbReference>
<feature type="region of interest" description="Disordered" evidence="7">
    <location>
        <begin position="767"/>
        <end position="788"/>
    </location>
</feature>
<evidence type="ECO:0008006" key="15">
    <source>
        <dbReference type="Google" id="ProtNLM"/>
    </source>
</evidence>
<feature type="transmembrane region" description="Helical" evidence="8">
    <location>
        <begin position="491"/>
        <end position="508"/>
    </location>
</feature>
<feature type="region of interest" description="Disordered" evidence="7">
    <location>
        <begin position="841"/>
        <end position="861"/>
    </location>
</feature>
<dbReference type="PANTHER" id="PTHR13018">
    <property type="entry name" value="PROBABLE MEMBRANE PROTEIN DUF221-RELATED"/>
    <property type="match status" value="1"/>
</dbReference>
<keyword evidence="4 8" id="KW-0812">Transmembrane</keyword>
<evidence type="ECO:0000259" key="12">
    <source>
        <dbReference type="Pfam" id="PF14703"/>
    </source>
</evidence>
<dbReference type="Pfam" id="PF14703">
    <property type="entry name" value="PHM7_cyt"/>
    <property type="match status" value="1"/>
</dbReference>
<evidence type="ECO:0000256" key="8">
    <source>
        <dbReference type="SAM" id="Phobius"/>
    </source>
</evidence>
<evidence type="ECO:0000256" key="7">
    <source>
        <dbReference type="SAM" id="MobiDB-lite"/>
    </source>
</evidence>
<dbReference type="OrthoDB" id="1076608at2759"/>
<dbReference type="GO" id="GO:0005227">
    <property type="term" value="F:calcium-activated cation channel activity"/>
    <property type="evidence" value="ECO:0007669"/>
    <property type="project" value="InterPro"/>
</dbReference>
<feature type="transmembrane region" description="Helical" evidence="8">
    <location>
        <begin position="631"/>
        <end position="664"/>
    </location>
</feature>
<evidence type="ECO:0000256" key="5">
    <source>
        <dbReference type="ARBA" id="ARBA00022989"/>
    </source>
</evidence>
<comment type="similarity">
    <text evidence="2">Belongs to the CSC1 (TC 1.A.17) family.</text>
</comment>
<evidence type="ECO:0000256" key="2">
    <source>
        <dbReference type="ARBA" id="ARBA00007779"/>
    </source>
</evidence>
<feature type="compositionally biased region" description="Basic and acidic residues" evidence="7">
    <location>
        <begin position="841"/>
        <end position="851"/>
    </location>
</feature>
<reference evidence="13 14" key="1">
    <citation type="submission" date="2018-11" db="EMBL/GenBank/DDBJ databases">
        <title>Genome sequence of Saitozyma podzolica DSM 27192.</title>
        <authorList>
            <person name="Aliyu H."/>
            <person name="Gorte O."/>
            <person name="Ochsenreither K."/>
        </authorList>
    </citation>
    <scope>NUCLEOTIDE SEQUENCE [LARGE SCALE GENOMIC DNA]</scope>
    <source>
        <strain evidence="13 14">DSM 27192</strain>
    </source>
</reference>
<comment type="subcellular location">
    <subcellularLocation>
        <location evidence="1">Membrane</location>
        <topology evidence="1">Multi-pass membrane protein</topology>
    </subcellularLocation>
</comment>
<feature type="transmembrane region" description="Helical" evidence="8">
    <location>
        <begin position="148"/>
        <end position="166"/>
    </location>
</feature>
<comment type="caution">
    <text evidence="13">The sequence shown here is derived from an EMBL/GenBank/DDBJ whole genome shotgun (WGS) entry which is preliminary data.</text>
</comment>
<evidence type="ECO:0000256" key="3">
    <source>
        <dbReference type="ARBA" id="ARBA00022448"/>
    </source>
</evidence>
<dbReference type="InterPro" id="IPR022257">
    <property type="entry name" value="PHM7_ext"/>
</dbReference>
<dbReference type="InterPro" id="IPR003864">
    <property type="entry name" value="CSC1/OSCA1-like_7TM"/>
</dbReference>
<dbReference type="Pfam" id="PF13967">
    <property type="entry name" value="RSN1_TM"/>
    <property type="match status" value="1"/>
</dbReference>
<dbReference type="AlphaFoldDB" id="A0A427YII9"/>
<dbReference type="Pfam" id="PF02714">
    <property type="entry name" value="RSN1_7TM"/>
    <property type="match status" value="1"/>
</dbReference>
<organism evidence="13 14">
    <name type="scientific">Saitozyma podzolica</name>
    <dbReference type="NCBI Taxonomy" id="1890683"/>
    <lineage>
        <taxon>Eukaryota</taxon>
        <taxon>Fungi</taxon>
        <taxon>Dikarya</taxon>
        <taxon>Basidiomycota</taxon>
        <taxon>Agaricomycotina</taxon>
        <taxon>Tremellomycetes</taxon>
        <taxon>Tremellales</taxon>
        <taxon>Trimorphomycetaceae</taxon>
        <taxon>Saitozyma</taxon>
    </lineage>
</organism>
<feature type="transmembrane region" description="Helical" evidence="8">
    <location>
        <begin position="434"/>
        <end position="455"/>
    </location>
</feature>
<feature type="domain" description="10TM putative phosphate transporter extracellular tail" evidence="10">
    <location>
        <begin position="767"/>
        <end position="852"/>
    </location>
</feature>
<dbReference type="InterPro" id="IPR027815">
    <property type="entry name" value="CSC1/OSCA1-like_cyt"/>
</dbReference>
<evidence type="ECO:0000313" key="13">
    <source>
        <dbReference type="EMBL" id="RSH90883.1"/>
    </source>
</evidence>
<feature type="transmembrane region" description="Helical" evidence="8">
    <location>
        <begin position="16"/>
        <end position="37"/>
    </location>
</feature>
<feature type="transmembrane region" description="Helical" evidence="8">
    <location>
        <begin position="562"/>
        <end position="584"/>
    </location>
</feature>
<evidence type="ECO:0000313" key="14">
    <source>
        <dbReference type="Proteomes" id="UP000279259"/>
    </source>
</evidence>
<feature type="transmembrane region" description="Helical" evidence="8">
    <location>
        <begin position="721"/>
        <end position="742"/>
    </location>
</feature>
<feature type="transmembrane region" description="Helical" evidence="8">
    <location>
        <begin position="684"/>
        <end position="709"/>
    </location>
</feature>
<feature type="transmembrane region" description="Helical" evidence="8">
    <location>
        <begin position="100"/>
        <end position="121"/>
    </location>
</feature>
<evidence type="ECO:0000259" key="11">
    <source>
        <dbReference type="Pfam" id="PF13967"/>
    </source>
</evidence>
<keyword evidence="14" id="KW-1185">Reference proteome</keyword>
<dbReference type="EMBL" id="RSCD01000009">
    <property type="protein sequence ID" value="RSH90883.1"/>
    <property type="molecule type" value="Genomic_DNA"/>
</dbReference>
<keyword evidence="5 8" id="KW-1133">Transmembrane helix</keyword>
<evidence type="ECO:0000256" key="1">
    <source>
        <dbReference type="ARBA" id="ARBA00004141"/>
    </source>
</evidence>
<keyword evidence="3" id="KW-0813">Transport</keyword>
<gene>
    <name evidence="13" type="ORF">EHS25_010059</name>
</gene>
<dbReference type="InterPro" id="IPR032880">
    <property type="entry name" value="CSC1/OSCA1-like_N"/>
</dbReference>
<protein>
    <recommendedName>
        <fullName evidence="15">DUF221-domain-containing protein</fullName>
    </recommendedName>
</protein>
<feature type="domain" description="CSC1/OSCA1-like cytosolic" evidence="12">
    <location>
        <begin position="261"/>
        <end position="421"/>
    </location>
</feature>
<dbReference type="InterPro" id="IPR045122">
    <property type="entry name" value="Csc1-like"/>
</dbReference>
<accession>A0A427YII9</accession>
<evidence type="ECO:0000256" key="6">
    <source>
        <dbReference type="ARBA" id="ARBA00023136"/>
    </source>
</evidence>
<name>A0A427YII9_9TREE</name>
<proteinExistence type="inferred from homology"/>
<keyword evidence="6 8" id="KW-0472">Membrane</keyword>
<evidence type="ECO:0000259" key="10">
    <source>
        <dbReference type="Pfam" id="PF12621"/>
    </source>
</evidence>
<evidence type="ECO:0000256" key="4">
    <source>
        <dbReference type="ARBA" id="ARBA00022692"/>
    </source>
</evidence>
<dbReference type="Pfam" id="PF12621">
    <property type="entry name" value="PHM7_ext"/>
    <property type="match status" value="1"/>
</dbReference>
<feature type="domain" description="CSC1/OSCA1-like 7TM region" evidence="9">
    <location>
        <begin position="432"/>
        <end position="707"/>
    </location>
</feature>